<evidence type="ECO:0000313" key="1">
    <source>
        <dbReference type="EMBL" id="CAG9328706.1"/>
    </source>
</evidence>
<organism evidence="1 2">
    <name type="scientific">Blepharisma stoltei</name>
    <dbReference type="NCBI Taxonomy" id="1481888"/>
    <lineage>
        <taxon>Eukaryota</taxon>
        <taxon>Sar</taxon>
        <taxon>Alveolata</taxon>
        <taxon>Ciliophora</taxon>
        <taxon>Postciliodesmatophora</taxon>
        <taxon>Heterotrichea</taxon>
        <taxon>Heterotrichida</taxon>
        <taxon>Blepharismidae</taxon>
        <taxon>Blepharisma</taxon>
    </lineage>
</organism>
<gene>
    <name evidence="1" type="ORF">BSTOLATCC_MIC46697</name>
</gene>
<keyword evidence="2" id="KW-1185">Reference proteome</keyword>
<dbReference type="AlphaFoldDB" id="A0AAU9JVX7"/>
<comment type="caution">
    <text evidence="1">The sequence shown here is derived from an EMBL/GenBank/DDBJ whole genome shotgun (WGS) entry which is preliminary data.</text>
</comment>
<accession>A0AAU9JVX7</accession>
<name>A0AAU9JVX7_9CILI</name>
<reference evidence="1" key="1">
    <citation type="submission" date="2021-09" db="EMBL/GenBank/DDBJ databases">
        <authorList>
            <consortium name="AG Swart"/>
            <person name="Singh M."/>
            <person name="Singh A."/>
            <person name="Seah K."/>
            <person name="Emmerich C."/>
        </authorList>
    </citation>
    <scope>NUCLEOTIDE SEQUENCE</scope>
    <source>
        <strain evidence="1">ATCC30299</strain>
    </source>
</reference>
<evidence type="ECO:0000313" key="2">
    <source>
        <dbReference type="Proteomes" id="UP001162131"/>
    </source>
</evidence>
<protein>
    <submittedName>
        <fullName evidence="1">Uncharacterized protein</fullName>
    </submittedName>
</protein>
<dbReference type="EMBL" id="CAJZBQ010000046">
    <property type="protein sequence ID" value="CAG9328706.1"/>
    <property type="molecule type" value="Genomic_DNA"/>
</dbReference>
<sequence length="96" mass="10478">MTPPLLSKLLILKKSWSEGISGTVAINKSLCKCLWSQTLIFILSFKIGLNAGNDSFTFHIGEGVDSHVWVFSTIPIDLTLTKGLGWPLSLGRFSAL</sequence>
<proteinExistence type="predicted"/>
<dbReference type="Proteomes" id="UP001162131">
    <property type="component" value="Unassembled WGS sequence"/>
</dbReference>